<dbReference type="RefSeq" id="WP_120273554.1">
    <property type="nucleotide sequence ID" value="NZ_RAPN01000001.1"/>
</dbReference>
<evidence type="ECO:0000313" key="3">
    <source>
        <dbReference type="Proteomes" id="UP000283387"/>
    </source>
</evidence>
<evidence type="ECO:0000313" key="2">
    <source>
        <dbReference type="EMBL" id="RKD92333.1"/>
    </source>
</evidence>
<dbReference type="InterPro" id="IPR036986">
    <property type="entry name" value="S4_RNA-bd_sf"/>
</dbReference>
<evidence type="ECO:0000256" key="1">
    <source>
        <dbReference type="PROSITE-ProRule" id="PRU00182"/>
    </source>
</evidence>
<dbReference type="OrthoDB" id="9811532at2"/>
<gene>
    <name evidence="2" type="ORF">BC643_2704</name>
</gene>
<organism evidence="2 3">
    <name type="scientific">Mangrovibacterium diazotrophicum</name>
    <dbReference type="NCBI Taxonomy" id="1261403"/>
    <lineage>
        <taxon>Bacteria</taxon>
        <taxon>Pseudomonadati</taxon>
        <taxon>Bacteroidota</taxon>
        <taxon>Bacteroidia</taxon>
        <taxon>Marinilabiliales</taxon>
        <taxon>Prolixibacteraceae</taxon>
        <taxon>Mangrovibacterium</taxon>
    </lineage>
</organism>
<sequence length="68" mass="7708">MIEFELTSEYIELIKLLKLLNLVESGGQAKLVVDDGFVKLNGEVEFRKRAKIRAGDIVDFDGQQILIK</sequence>
<dbReference type="GO" id="GO:0003723">
    <property type="term" value="F:RNA binding"/>
    <property type="evidence" value="ECO:0007669"/>
    <property type="project" value="UniProtKB-KW"/>
</dbReference>
<keyword evidence="1" id="KW-0694">RNA-binding</keyword>
<dbReference type="Gene3D" id="3.10.290.10">
    <property type="entry name" value="RNA-binding S4 domain"/>
    <property type="match status" value="1"/>
</dbReference>
<dbReference type="AlphaFoldDB" id="A0A419WA56"/>
<reference evidence="2 3" key="1">
    <citation type="submission" date="2018-09" db="EMBL/GenBank/DDBJ databases">
        <title>Genomic Encyclopedia of Archaeal and Bacterial Type Strains, Phase II (KMG-II): from individual species to whole genera.</title>
        <authorList>
            <person name="Goeker M."/>
        </authorList>
    </citation>
    <scope>NUCLEOTIDE SEQUENCE [LARGE SCALE GENOMIC DNA]</scope>
    <source>
        <strain evidence="2 3">DSM 27148</strain>
    </source>
</reference>
<comment type="caution">
    <text evidence="2">The sequence shown here is derived from an EMBL/GenBank/DDBJ whole genome shotgun (WGS) entry which is preliminary data.</text>
</comment>
<dbReference type="EMBL" id="RAPN01000001">
    <property type="protein sequence ID" value="RKD92333.1"/>
    <property type="molecule type" value="Genomic_DNA"/>
</dbReference>
<dbReference type="CDD" id="cd00165">
    <property type="entry name" value="S4"/>
    <property type="match status" value="1"/>
</dbReference>
<dbReference type="SUPFAM" id="SSF55174">
    <property type="entry name" value="Alpha-L RNA-binding motif"/>
    <property type="match status" value="1"/>
</dbReference>
<keyword evidence="3" id="KW-1185">Reference proteome</keyword>
<proteinExistence type="predicted"/>
<dbReference type="PROSITE" id="PS50889">
    <property type="entry name" value="S4"/>
    <property type="match status" value="1"/>
</dbReference>
<dbReference type="Pfam" id="PF13275">
    <property type="entry name" value="S4_2"/>
    <property type="match status" value="1"/>
</dbReference>
<dbReference type="Proteomes" id="UP000283387">
    <property type="component" value="Unassembled WGS sequence"/>
</dbReference>
<protein>
    <submittedName>
        <fullName evidence="2">Ribosome-associated protein</fullName>
    </submittedName>
</protein>
<name>A0A419WA56_9BACT</name>
<accession>A0A419WA56</accession>